<organism evidence="2 3">
    <name type="scientific">Cymbomonas tetramitiformis</name>
    <dbReference type="NCBI Taxonomy" id="36881"/>
    <lineage>
        <taxon>Eukaryota</taxon>
        <taxon>Viridiplantae</taxon>
        <taxon>Chlorophyta</taxon>
        <taxon>Pyramimonadophyceae</taxon>
        <taxon>Pyramimonadales</taxon>
        <taxon>Pyramimonadaceae</taxon>
        <taxon>Cymbomonas</taxon>
    </lineage>
</organism>
<evidence type="ECO:0000313" key="2">
    <source>
        <dbReference type="EMBL" id="KAK3248973.1"/>
    </source>
</evidence>
<gene>
    <name evidence="2" type="ORF">CYMTET_41585</name>
    <name evidence="1" type="ORF">CYMTET_41587</name>
</gene>
<evidence type="ECO:0000313" key="3">
    <source>
        <dbReference type="Proteomes" id="UP001190700"/>
    </source>
</evidence>
<reference evidence="2" key="2">
    <citation type="submission" date="2023-06" db="EMBL/GenBank/DDBJ databases">
        <title>Long-read-based genome assembly of the green algal bacterivore Cymbomonas tetramitiformis.</title>
        <authorList>
            <person name="Gyaltshen Y."/>
            <person name="Rozenberg A."/>
            <person name="Paasch A."/>
            <person name="Burns J.A."/>
            <person name="Warring S."/>
            <person name="Larson R."/>
            <person name="Maurer-Alcala X."/>
            <person name="Dacks J."/>
            <person name="Kim E."/>
        </authorList>
    </citation>
    <scope>NUCLEOTIDE SEQUENCE</scope>
    <source>
        <strain evidence="2">PLY_AMNH</strain>
    </source>
</reference>
<dbReference type="AlphaFoldDB" id="A0AAE0C753"/>
<sequence length="101" mass="11248">MDFLESASLMVGVSADGLRTVKSEMFKVPPGRMLRGILRAGRGVFEGEVWDSDGSRNVRSLLLPLTISRLTPNVLYFLARKPPTDFRELPHSGNQFVVDVE</sequence>
<dbReference type="EMBL" id="LGRX02027658">
    <property type="protein sequence ID" value="KAK3248971.1"/>
    <property type="molecule type" value="Genomic_DNA"/>
</dbReference>
<name>A0AAE0C753_9CHLO</name>
<evidence type="ECO:0000313" key="1">
    <source>
        <dbReference type="EMBL" id="KAK3248971.1"/>
    </source>
</evidence>
<accession>A0AAE0C753</accession>
<dbReference type="Proteomes" id="UP001190700">
    <property type="component" value="Unassembled WGS sequence"/>
</dbReference>
<comment type="caution">
    <text evidence="2">The sequence shown here is derived from an EMBL/GenBank/DDBJ whole genome shotgun (WGS) entry which is preliminary data.</text>
</comment>
<dbReference type="EMBL" id="LGRX02027657">
    <property type="protein sequence ID" value="KAK3248973.1"/>
    <property type="molecule type" value="Genomic_DNA"/>
</dbReference>
<protein>
    <submittedName>
        <fullName evidence="2">Uncharacterized protein</fullName>
    </submittedName>
</protein>
<proteinExistence type="predicted"/>
<reference evidence="2 3" key="1">
    <citation type="journal article" date="2015" name="Genome Biol. Evol.">
        <title>Comparative Genomics of a Bacterivorous Green Alga Reveals Evolutionary Causalities and Consequences of Phago-Mixotrophic Mode of Nutrition.</title>
        <authorList>
            <person name="Burns J.A."/>
            <person name="Paasch A."/>
            <person name="Narechania A."/>
            <person name="Kim E."/>
        </authorList>
    </citation>
    <scope>NUCLEOTIDE SEQUENCE [LARGE SCALE GENOMIC DNA]</scope>
    <source>
        <strain evidence="2">PLY_AMNH</strain>
    </source>
</reference>
<keyword evidence="3" id="KW-1185">Reference proteome</keyword>